<keyword evidence="2" id="KW-0812">Transmembrane</keyword>
<dbReference type="EMBL" id="QFOL01000006">
    <property type="protein sequence ID" value="PZP53978.1"/>
    <property type="molecule type" value="Genomic_DNA"/>
</dbReference>
<keyword evidence="2" id="KW-1133">Transmembrane helix</keyword>
<dbReference type="Proteomes" id="UP000249769">
    <property type="component" value="Unassembled WGS sequence"/>
</dbReference>
<comment type="caution">
    <text evidence="3">The sequence shown here is derived from an EMBL/GenBank/DDBJ whole genome shotgun (WGS) entry which is preliminary data.</text>
</comment>
<evidence type="ECO:0000313" key="3">
    <source>
        <dbReference type="EMBL" id="PZP53978.1"/>
    </source>
</evidence>
<evidence type="ECO:0000313" key="4">
    <source>
        <dbReference type="Proteomes" id="UP000249769"/>
    </source>
</evidence>
<feature type="transmembrane region" description="Helical" evidence="2">
    <location>
        <begin position="89"/>
        <end position="109"/>
    </location>
</feature>
<evidence type="ECO:0000256" key="2">
    <source>
        <dbReference type="SAM" id="Phobius"/>
    </source>
</evidence>
<reference evidence="3 4" key="1">
    <citation type="submission" date="2017-08" db="EMBL/GenBank/DDBJ databases">
        <title>Infants hospitalized years apart are colonized by the same room-sourced microbial strains.</title>
        <authorList>
            <person name="Brooks B."/>
            <person name="Olm M.R."/>
            <person name="Firek B.A."/>
            <person name="Baker R."/>
            <person name="Thomas B.C."/>
            <person name="Morowitz M.J."/>
            <person name="Banfield J.F."/>
        </authorList>
    </citation>
    <scope>NUCLEOTIDE SEQUENCE [LARGE SCALE GENOMIC DNA]</scope>
    <source>
        <strain evidence="3">S2_009_000_R2_73</strain>
    </source>
</reference>
<dbReference type="AlphaFoldDB" id="A0A2W5FF48"/>
<evidence type="ECO:0008006" key="5">
    <source>
        <dbReference type="Google" id="ProtNLM"/>
    </source>
</evidence>
<sequence length="114" mass="12541">MPNRGNVRNRGVSPQLVVVDCASGDKVLSDAERVDDAPRPPPRGDRLFIVSELPPQRLPPSPVRDDGTGGEAPGRTDIRNRIVDADIRVAKWAWAILAIAHCWLIYFMVYNLGG</sequence>
<evidence type="ECO:0000256" key="1">
    <source>
        <dbReference type="SAM" id="MobiDB-lite"/>
    </source>
</evidence>
<feature type="region of interest" description="Disordered" evidence="1">
    <location>
        <begin position="29"/>
        <end position="77"/>
    </location>
</feature>
<organism evidence="3 4">
    <name type="scientific">Agrobacterium fabrum</name>
    <dbReference type="NCBI Taxonomy" id="1176649"/>
    <lineage>
        <taxon>Bacteria</taxon>
        <taxon>Pseudomonadati</taxon>
        <taxon>Pseudomonadota</taxon>
        <taxon>Alphaproteobacteria</taxon>
        <taxon>Hyphomicrobiales</taxon>
        <taxon>Rhizobiaceae</taxon>
        <taxon>Rhizobium/Agrobacterium group</taxon>
        <taxon>Agrobacterium</taxon>
        <taxon>Agrobacterium tumefaciens complex</taxon>
    </lineage>
</organism>
<keyword evidence="2" id="KW-0472">Membrane</keyword>
<protein>
    <recommendedName>
        <fullName evidence="5">Transmembrane protein</fullName>
    </recommendedName>
</protein>
<name>A0A2W5FF48_9HYPH</name>
<gene>
    <name evidence="3" type="ORF">DI595_01645</name>
</gene>
<proteinExistence type="predicted"/>
<accession>A0A2W5FF48</accession>
<feature type="compositionally biased region" description="Basic and acidic residues" evidence="1">
    <location>
        <begin position="29"/>
        <end position="46"/>
    </location>
</feature>